<dbReference type="EMBL" id="CANTFL010001312">
    <property type="protein sequence ID" value="CAI5736422.1"/>
    <property type="molecule type" value="Genomic_DNA"/>
</dbReference>
<reference evidence="2" key="1">
    <citation type="submission" date="2022-12" db="EMBL/GenBank/DDBJ databases">
        <authorList>
            <person name="Webb A."/>
        </authorList>
    </citation>
    <scope>NUCLEOTIDE SEQUENCE</scope>
    <source>
        <strain evidence="2">Hp1</strain>
    </source>
</reference>
<dbReference type="Proteomes" id="UP001162031">
    <property type="component" value="Unassembled WGS sequence"/>
</dbReference>
<dbReference type="AlphaFoldDB" id="A0AAV0UIZ9"/>
<accession>A0AAV0UIZ9</accession>
<dbReference type="PROSITE" id="PS51257">
    <property type="entry name" value="PROKAR_LIPOPROTEIN"/>
    <property type="match status" value="1"/>
</dbReference>
<comment type="caution">
    <text evidence="2">The sequence shown here is derived from an EMBL/GenBank/DDBJ whole genome shotgun (WGS) entry which is preliminary data.</text>
</comment>
<protein>
    <recommendedName>
        <fullName evidence="4">RxLR effector candidate protein</fullName>
    </recommendedName>
</protein>
<evidence type="ECO:0000313" key="3">
    <source>
        <dbReference type="Proteomes" id="UP001162031"/>
    </source>
</evidence>
<feature type="chain" id="PRO_5043594854" description="RxLR effector candidate protein" evidence="1">
    <location>
        <begin position="18"/>
        <end position="466"/>
    </location>
</feature>
<keyword evidence="1" id="KW-0732">Signal</keyword>
<feature type="signal peptide" evidence="1">
    <location>
        <begin position="1"/>
        <end position="17"/>
    </location>
</feature>
<sequence>MRICTTVILAVATVVSCNLSLLGVCGFEMTRDNVSYVDAHDDIPKGQPRIARGATVGEERALFQSDTSGLIQTAADTVRTKILSKLHATPDKMLAPNAWTDLQQMDDCVVKRYASALARNPEQLQLVMTMLSRDPDGLRNVMYLVRAFDSVQAEWRPYVGLDSPGKEHLRRYIAANKLQTLYPATLHTFQRVVEELNRRHALGLTVLRILDIGYGGFAKLAPALAIAKKSQISEVGATDLQTEMLTIWLIEDRSPDDVFGFLKLFEMDTSDLVYEKMDALYQYIALYNKHKRDNTPDVNIVAFIRQKLDNGAFALMGANAGKQNIFFDNFLSYLVQQWKDEGKPLLDIAEHLVSAGVDTSKVLASMSTGCGGVANFAQILTELAENSASNGRAKFWQDTMVWSWVYDGADLEFVYDVLDLPDVTKDGTRDSNLPYLKKFIKFKSGGHGFKSWQTVGKKLRDAGALE</sequence>
<gene>
    <name evidence="2" type="ORF">HBR001_LOCUS6820</name>
</gene>
<evidence type="ECO:0000313" key="2">
    <source>
        <dbReference type="EMBL" id="CAI5736422.1"/>
    </source>
</evidence>
<name>A0AAV0UIZ9_HYABA</name>
<organism evidence="2 3">
    <name type="scientific">Hyaloperonospora brassicae</name>
    <name type="common">Brassica downy mildew</name>
    <name type="synonym">Peronospora brassicae</name>
    <dbReference type="NCBI Taxonomy" id="162125"/>
    <lineage>
        <taxon>Eukaryota</taxon>
        <taxon>Sar</taxon>
        <taxon>Stramenopiles</taxon>
        <taxon>Oomycota</taxon>
        <taxon>Peronosporomycetes</taxon>
        <taxon>Peronosporales</taxon>
        <taxon>Peronosporaceae</taxon>
        <taxon>Hyaloperonospora</taxon>
    </lineage>
</organism>
<proteinExistence type="predicted"/>
<evidence type="ECO:0008006" key="4">
    <source>
        <dbReference type="Google" id="ProtNLM"/>
    </source>
</evidence>
<evidence type="ECO:0000256" key="1">
    <source>
        <dbReference type="SAM" id="SignalP"/>
    </source>
</evidence>
<keyword evidence="3" id="KW-1185">Reference proteome</keyword>